<accession>A0A0C2CG70</accession>
<feature type="compositionally biased region" description="Acidic residues" evidence="1">
    <location>
        <begin position="44"/>
        <end position="57"/>
    </location>
</feature>
<dbReference type="EMBL" id="KN756999">
    <property type="protein sequence ID" value="KIH48777.1"/>
    <property type="molecule type" value="Genomic_DNA"/>
</dbReference>
<feature type="domain" description="DUF4604" evidence="2">
    <location>
        <begin position="20"/>
        <end position="138"/>
    </location>
</feature>
<organism evidence="3 4">
    <name type="scientific">Ancylostoma duodenale</name>
    <dbReference type="NCBI Taxonomy" id="51022"/>
    <lineage>
        <taxon>Eukaryota</taxon>
        <taxon>Metazoa</taxon>
        <taxon>Ecdysozoa</taxon>
        <taxon>Nematoda</taxon>
        <taxon>Chromadorea</taxon>
        <taxon>Rhabditida</taxon>
        <taxon>Rhabditina</taxon>
        <taxon>Rhabditomorpha</taxon>
        <taxon>Strongyloidea</taxon>
        <taxon>Ancylostomatidae</taxon>
        <taxon>Ancylostomatinae</taxon>
        <taxon>Ancylostoma</taxon>
    </lineage>
</organism>
<dbReference type="AlphaFoldDB" id="A0A0C2CG70"/>
<evidence type="ECO:0000256" key="1">
    <source>
        <dbReference type="SAM" id="MobiDB-lite"/>
    </source>
</evidence>
<feature type="region of interest" description="Disordered" evidence="1">
    <location>
        <begin position="33"/>
        <end position="155"/>
    </location>
</feature>
<dbReference type="PANTHER" id="PTHR31195:SF2">
    <property type="entry name" value="GEO02494P1"/>
    <property type="match status" value="1"/>
</dbReference>
<dbReference type="Pfam" id="PF15377">
    <property type="entry name" value="DUF4604"/>
    <property type="match status" value="1"/>
</dbReference>
<evidence type="ECO:0000313" key="4">
    <source>
        <dbReference type="Proteomes" id="UP000054047"/>
    </source>
</evidence>
<dbReference type="PANTHER" id="PTHR31195">
    <property type="entry name" value="GEO02494P1"/>
    <property type="match status" value="1"/>
</dbReference>
<name>A0A0C2CG70_9BILA</name>
<sequence>MSQKPLTYKQKSGIAFIEQDDPPFIKEMKKKMGYKEPPKLEDKFQDEEGPADIDDPQSELLRMKEEDRPQVVVLDPETDLSREEMNKELAAKQKEEDERKIAEGKITFKKPVKRATETDEKEKETVKEKKKRGEEVKQPESRLLSFGDDEEEEDD</sequence>
<proteinExistence type="predicted"/>
<gene>
    <name evidence="3" type="ORF">ANCDUO_21150</name>
</gene>
<feature type="compositionally biased region" description="Basic and acidic residues" evidence="1">
    <location>
        <begin position="114"/>
        <end position="140"/>
    </location>
</feature>
<feature type="compositionally biased region" description="Basic and acidic residues" evidence="1">
    <location>
        <begin position="33"/>
        <end position="43"/>
    </location>
</feature>
<evidence type="ECO:0000313" key="3">
    <source>
        <dbReference type="EMBL" id="KIH48777.1"/>
    </source>
</evidence>
<keyword evidence="4" id="KW-1185">Reference proteome</keyword>
<protein>
    <recommendedName>
        <fullName evidence="2">DUF4604 domain-containing protein</fullName>
    </recommendedName>
</protein>
<reference evidence="3 4" key="1">
    <citation type="submission" date="2013-12" db="EMBL/GenBank/DDBJ databases">
        <title>Draft genome of the parsitic nematode Ancylostoma duodenale.</title>
        <authorList>
            <person name="Mitreva M."/>
        </authorList>
    </citation>
    <scope>NUCLEOTIDE SEQUENCE [LARGE SCALE GENOMIC DNA]</scope>
    <source>
        <strain evidence="3 4">Zhejiang</strain>
    </source>
</reference>
<feature type="compositionally biased region" description="Basic and acidic residues" evidence="1">
    <location>
        <begin position="79"/>
        <end position="103"/>
    </location>
</feature>
<evidence type="ECO:0000259" key="2">
    <source>
        <dbReference type="Pfam" id="PF15377"/>
    </source>
</evidence>
<dbReference type="InterPro" id="IPR027911">
    <property type="entry name" value="DUF4604"/>
</dbReference>
<dbReference type="Proteomes" id="UP000054047">
    <property type="component" value="Unassembled WGS sequence"/>
</dbReference>
<dbReference type="InterPro" id="IPR040219">
    <property type="entry name" value="KIAA1143-like"/>
</dbReference>
<dbReference type="OrthoDB" id="10043580at2759"/>